<dbReference type="Pfam" id="PF10503">
    <property type="entry name" value="Esterase_PHB"/>
    <property type="match status" value="1"/>
</dbReference>
<keyword evidence="5" id="KW-1185">Reference proteome</keyword>
<name>A0ABP3T0P6_9SPHN</name>
<dbReference type="InterPro" id="IPR050955">
    <property type="entry name" value="Plant_Biomass_Hydrol_Est"/>
</dbReference>
<evidence type="ECO:0000256" key="1">
    <source>
        <dbReference type="ARBA" id="ARBA00022729"/>
    </source>
</evidence>
<evidence type="ECO:0000313" key="4">
    <source>
        <dbReference type="EMBL" id="GAA0672326.1"/>
    </source>
</evidence>
<protein>
    <submittedName>
        <fullName evidence="4">PHB depolymerase family esterase</fullName>
    </submittedName>
</protein>
<proteinExistence type="predicted"/>
<reference evidence="5" key="1">
    <citation type="journal article" date="2019" name="Int. J. Syst. Evol. Microbiol.">
        <title>The Global Catalogue of Microorganisms (GCM) 10K type strain sequencing project: providing services to taxonomists for standard genome sequencing and annotation.</title>
        <authorList>
            <consortium name="The Broad Institute Genomics Platform"/>
            <consortium name="The Broad Institute Genome Sequencing Center for Infectious Disease"/>
            <person name="Wu L."/>
            <person name="Ma J."/>
        </authorList>
    </citation>
    <scope>NUCLEOTIDE SEQUENCE [LARGE SCALE GENOMIC DNA]</scope>
    <source>
        <strain evidence="5">JCM 14603</strain>
    </source>
</reference>
<organism evidence="4 5">
    <name type="scientific">Sphingomonas insulae</name>
    <dbReference type="NCBI Taxonomy" id="424800"/>
    <lineage>
        <taxon>Bacteria</taxon>
        <taxon>Pseudomonadati</taxon>
        <taxon>Pseudomonadota</taxon>
        <taxon>Alphaproteobacteria</taxon>
        <taxon>Sphingomonadales</taxon>
        <taxon>Sphingomonadaceae</taxon>
        <taxon>Sphingomonas</taxon>
    </lineage>
</organism>
<gene>
    <name evidence="4" type="ORF">GCM10009102_24420</name>
</gene>
<feature type="compositionally biased region" description="Basic and acidic residues" evidence="3">
    <location>
        <begin position="325"/>
        <end position="341"/>
    </location>
</feature>
<evidence type="ECO:0000256" key="2">
    <source>
        <dbReference type="ARBA" id="ARBA00022801"/>
    </source>
</evidence>
<dbReference type="SUPFAM" id="SSF53474">
    <property type="entry name" value="alpha/beta-Hydrolases"/>
    <property type="match status" value="2"/>
</dbReference>
<feature type="region of interest" description="Disordered" evidence="3">
    <location>
        <begin position="324"/>
        <end position="361"/>
    </location>
</feature>
<dbReference type="RefSeq" id="WP_163958443.1">
    <property type="nucleotide sequence ID" value="NZ_BAAAES010000009.1"/>
</dbReference>
<dbReference type="Proteomes" id="UP001500238">
    <property type="component" value="Unassembled WGS sequence"/>
</dbReference>
<dbReference type="EMBL" id="BAAAES010000009">
    <property type="protein sequence ID" value="GAA0672326.1"/>
    <property type="molecule type" value="Genomic_DNA"/>
</dbReference>
<keyword evidence="1" id="KW-0732">Signal</keyword>
<dbReference type="PANTHER" id="PTHR43037:SF1">
    <property type="entry name" value="BLL1128 PROTEIN"/>
    <property type="match status" value="1"/>
</dbReference>
<accession>A0ABP3T0P6</accession>
<dbReference type="NCBIfam" id="TIGR01840">
    <property type="entry name" value="esterase_phb"/>
    <property type="match status" value="1"/>
</dbReference>
<sequence>MPRLSETLSRLAAGRGMPTPAVAAGIDRLSDLEGFGRNPGNLRARIYVPSSLQARPALVVVLHGCTQNAAGYDTGSGWSRLADEQGFVLLFPEQKSANNPNRCFNWFAPEDVSRDHGEAQSIREMIAAMIDAHAIDPARVFVNGLSAGGAMTAVMLAQYPEVFAGGAIIGGLPYGTASGVMQAMERMRGQGMPDAASLGTLVRDASAHRGGWPTLSVWHGDSDATVQDANAEAILTQWRVLHGVDDAPTERRSAGGDAYRVWRDAAGRPVIEDHRIAGMGHGTPIATRGAEAGGTAGAFMLDVGISSTRRIAAFWGIAPAPADAPVRDEAQRSPREPRRLQPEPQRLQPEPSARRDSSGVAAVIDDALRAAGLLR</sequence>
<evidence type="ECO:0000256" key="3">
    <source>
        <dbReference type="SAM" id="MobiDB-lite"/>
    </source>
</evidence>
<dbReference type="InterPro" id="IPR010126">
    <property type="entry name" value="Esterase_phb"/>
</dbReference>
<comment type="caution">
    <text evidence="4">The sequence shown here is derived from an EMBL/GenBank/DDBJ whole genome shotgun (WGS) entry which is preliminary data.</text>
</comment>
<evidence type="ECO:0000313" key="5">
    <source>
        <dbReference type="Proteomes" id="UP001500238"/>
    </source>
</evidence>
<dbReference type="PANTHER" id="PTHR43037">
    <property type="entry name" value="UNNAMED PRODUCT-RELATED"/>
    <property type="match status" value="1"/>
</dbReference>
<feature type="compositionally biased region" description="Low complexity" evidence="3">
    <location>
        <begin position="342"/>
        <end position="351"/>
    </location>
</feature>
<keyword evidence="2" id="KW-0378">Hydrolase</keyword>
<dbReference type="InterPro" id="IPR029058">
    <property type="entry name" value="AB_hydrolase_fold"/>
</dbReference>
<dbReference type="Gene3D" id="3.40.50.1820">
    <property type="entry name" value="alpha/beta hydrolase"/>
    <property type="match status" value="1"/>
</dbReference>